<dbReference type="AlphaFoldDB" id="A0A9J7HJ89"/>
<evidence type="ECO:0000313" key="3">
    <source>
        <dbReference type="RefSeq" id="XP_035660580.1"/>
    </source>
</evidence>
<accession>A0A9J7HJ89</accession>
<dbReference type="RefSeq" id="XP_035660580.1">
    <property type="nucleotide sequence ID" value="XM_035804687.1"/>
</dbReference>
<organism evidence="2 3">
    <name type="scientific">Branchiostoma floridae</name>
    <name type="common">Florida lancelet</name>
    <name type="synonym">Amphioxus</name>
    <dbReference type="NCBI Taxonomy" id="7739"/>
    <lineage>
        <taxon>Eukaryota</taxon>
        <taxon>Metazoa</taxon>
        <taxon>Chordata</taxon>
        <taxon>Cephalochordata</taxon>
        <taxon>Leptocardii</taxon>
        <taxon>Amphioxiformes</taxon>
        <taxon>Branchiostomatidae</taxon>
        <taxon>Branchiostoma</taxon>
    </lineage>
</organism>
<gene>
    <name evidence="3" type="primary">LOC118405275</name>
</gene>
<feature type="region of interest" description="Disordered" evidence="1">
    <location>
        <begin position="74"/>
        <end position="110"/>
    </location>
</feature>
<dbReference type="GeneID" id="118405275"/>
<sequence length="229" mass="25729">MQPLRDAHCGCQIFPAYILPKENGSYAPHCQATFQVNYRYVHIDTTRFQPYPQSTNFHPRLQSTNFHHQIQSTNFHPVFKPPTSTPSSNRQLPSPSSNRQLPPPSSNLQLPPHLQTANFHLIFKQPNCTAIPIFKPNTSIPIFTASTAIFKSSTSTSIFKPTNSIFNPSVCTSATPTSYKTIKTLSKTQLIETEIGHFLECPCPQKPQYTRQRTLSVPICTRIKSTSLG</sequence>
<name>A0A9J7HJ89_BRAFL</name>
<evidence type="ECO:0000256" key="1">
    <source>
        <dbReference type="SAM" id="MobiDB-lite"/>
    </source>
</evidence>
<keyword evidence="2" id="KW-1185">Reference proteome</keyword>
<dbReference type="Proteomes" id="UP000001554">
    <property type="component" value="Chromosome 18"/>
</dbReference>
<dbReference type="KEGG" id="bfo:118405275"/>
<reference evidence="3" key="2">
    <citation type="submission" date="2025-08" db="UniProtKB">
        <authorList>
            <consortium name="RefSeq"/>
        </authorList>
    </citation>
    <scope>IDENTIFICATION</scope>
    <source>
        <strain evidence="3">S238N-H82</strain>
        <tissue evidence="3">Testes</tissue>
    </source>
</reference>
<reference evidence="2" key="1">
    <citation type="journal article" date="2020" name="Nat. Ecol. Evol.">
        <title>Deeply conserved synteny resolves early events in vertebrate evolution.</title>
        <authorList>
            <person name="Simakov O."/>
            <person name="Marletaz F."/>
            <person name="Yue J.X."/>
            <person name="O'Connell B."/>
            <person name="Jenkins J."/>
            <person name="Brandt A."/>
            <person name="Calef R."/>
            <person name="Tung C.H."/>
            <person name="Huang T.K."/>
            <person name="Schmutz J."/>
            <person name="Satoh N."/>
            <person name="Yu J.K."/>
            <person name="Putnam N.H."/>
            <person name="Green R.E."/>
            <person name="Rokhsar D.S."/>
        </authorList>
    </citation>
    <scope>NUCLEOTIDE SEQUENCE [LARGE SCALE GENOMIC DNA]</scope>
    <source>
        <strain evidence="2">S238N-H82</strain>
    </source>
</reference>
<protein>
    <submittedName>
        <fullName evidence="3">Uncharacterized protein LOC118405275</fullName>
    </submittedName>
</protein>
<proteinExistence type="predicted"/>
<feature type="compositionally biased region" description="Polar residues" evidence="1">
    <location>
        <begin position="85"/>
        <end position="99"/>
    </location>
</feature>
<evidence type="ECO:0000313" key="2">
    <source>
        <dbReference type="Proteomes" id="UP000001554"/>
    </source>
</evidence>